<dbReference type="InterPro" id="IPR011009">
    <property type="entry name" value="Kinase-like_dom_sf"/>
</dbReference>
<protein>
    <recommendedName>
        <fullName evidence="8">Mitogen-activated protein kinase</fullName>
        <ecNumber evidence="8">2.7.11.24</ecNumber>
    </recommendedName>
</protein>
<evidence type="ECO:0000313" key="10">
    <source>
        <dbReference type="EMBL" id="CAG9322335.1"/>
    </source>
</evidence>
<dbReference type="SUPFAM" id="SSF56112">
    <property type="entry name" value="Protein kinase-like (PK-like)"/>
    <property type="match status" value="1"/>
</dbReference>
<dbReference type="GO" id="GO:0005524">
    <property type="term" value="F:ATP binding"/>
    <property type="evidence" value="ECO:0007669"/>
    <property type="project" value="UniProtKB-UniRule"/>
</dbReference>
<dbReference type="InterPro" id="IPR017441">
    <property type="entry name" value="Protein_kinase_ATP_BS"/>
</dbReference>
<accession>A0AAU9JKR7</accession>
<dbReference type="SMART" id="SM00220">
    <property type="entry name" value="S_TKc"/>
    <property type="match status" value="1"/>
</dbReference>
<evidence type="ECO:0000256" key="3">
    <source>
        <dbReference type="ARBA" id="ARBA00022741"/>
    </source>
</evidence>
<keyword evidence="5 6" id="KW-0067">ATP-binding</keyword>
<dbReference type="InterPro" id="IPR008271">
    <property type="entry name" value="Ser/Thr_kinase_AS"/>
</dbReference>
<dbReference type="FunFam" id="3.30.200.20:FF:000046">
    <property type="entry name" value="Mitogen-activated protein kinase"/>
    <property type="match status" value="1"/>
</dbReference>
<dbReference type="EMBL" id="CAJZBQ010000031">
    <property type="protein sequence ID" value="CAG9322335.1"/>
    <property type="molecule type" value="Genomic_DNA"/>
</dbReference>
<evidence type="ECO:0000256" key="5">
    <source>
        <dbReference type="ARBA" id="ARBA00022840"/>
    </source>
</evidence>
<proteinExistence type="inferred from homology"/>
<dbReference type="InterPro" id="IPR003527">
    <property type="entry name" value="MAP_kinase_CS"/>
</dbReference>
<evidence type="ECO:0000313" key="11">
    <source>
        <dbReference type="Proteomes" id="UP001162131"/>
    </source>
</evidence>
<reference evidence="10" key="1">
    <citation type="submission" date="2021-09" db="EMBL/GenBank/DDBJ databases">
        <authorList>
            <consortium name="AG Swart"/>
            <person name="Singh M."/>
            <person name="Singh A."/>
            <person name="Seah K."/>
            <person name="Emmerich C."/>
        </authorList>
    </citation>
    <scope>NUCLEOTIDE SEQUENCE</scope>
    <source>
        <strain evidence="10">ATCC30299</strain>
    </source>
</reference>
<gene>
    <name evidence="10" type="ORF">BSTOLATCC_MIC31360</name>
</gene>
<dbReference type="FunFam" id="1.10.510.10:FF:000040">
    <property type="entry name" value="Mitogen-activated protein kinase"/>
    <property type="match status" value="1"/>
</dbReference>
<dbReference type="InterPro" id="IPR050117">
    <property type="entry name" value="MAPK"/>
</dbReference>
<feature type="domain" description="Protein kinase" evidence="9">
    <location>
        <begin position="46"/>
        <end position="337"/>
    </location>
</feature>
<comment type="caution">
    <text evidence="10">The sequence shown here is derived from an EMBL/GenBank/DDBJ whole genome shotgun (WGS) entry which is preliminary data.</text>
</comment>
<organism evidence="10 11">
    <name type="scientific">Blepharisma stoltei</name>
    <dbReference type="NCBI Taxonomy" id="1481888"/>
    <lineage>
        <taxon>Eukaryota</taxon>
        <taxon>Sar</taxon>
        <taxon>Alveolata</taxon>
        <taxon>Ciliophora</taxon>
        <taxon>Postciliodesmatophora</taxon>
        <taxon>Heterotrichea</taxon>
        <taxon>Heterotrichida</taxon>
        <taxon>Blepharismidae</taxon>
        <taxon>Blepharisma</taxon>
    </lineage>
</organism>
<evidence type="ECO:0000256" key="7">
    <source>
        <dbReference type="RuleBase" id="RU000304"/>
    </source>
</evidence>
<evidence type="ECO:0000256" key="2">
    <source>
        <dbReference type="ARBA" id="ARBA00022679"/>
    </source>
</evidence>
<dbReference type="PROSITE" id="PS01351">
    <property type="entry name" value="MAPK"/>
    <property type="match status" value="1"/>
</dbReference>
<dbReference type="Pfam" id="PF00069">
    <property type="entry name" value="Pkinase"/>
    <property type="match status" value="1"/>
</dbReference>
<sequence>MELKPKQASKETVRGPYSVSQLGGPCAINKRITRVIGATFSLDSRYEILDTLGSGAYGVVVSARDTHTGEMVAIKKIEKAFEHTTFAKRTLRELIILRLLEHENIMRIRTIQLPVSREDFDEIYVVNELLQTDLSSIIKSPQHLSDDHCQFFLYQLLRGMKYMHSAGIIHRDLKPRNLLVNSNCDLKICDFGLARPYIKELKINSTQMTDYVATRWYRAPELLLTFKKYTTALDMWSVGCIFGELLHRKPILPGNDANHQLELSFNLIGTPTDEDIQCIPTTKARDKVMRMARRPARAFETIFRTANPNAMDLLKKMLVFNPARRITIEEALSHPYLVALHYPEDEPVREPVSLFDFEFERQLLTMRDTKDLIYNEILLYHFQDKRDEYERAKIEYARQLHIPGRMIISRDADSDEDLEIS</sequence>
<dbReference type="AlphaFoldDB" id="A0AAU9JKR7"/>
<dbReference type="Proteomes" id="UP001162131">
    <property type="component" value="Unassembled WGS sequence"/>
</dbReference>
<keyword evidence="4 8" id="KW-0418">Kinase</keyword>
<dbReference type="InterPro" id="IPR000719">
    <property type="entry name" value="Prot_kinase_dom"/>
</dbReference>
<evidence type="ECO:0000256" key="6">
    <source>
        <dbReference type="PROSITE-ProRule" id="PRU10141"/>
    </source>
</evidence>
<dbReference type="PROSITE" id="PS50011">
    <property type="entry name" value="PROTEIN_KINASE_DOM"/>
    <property type="match status" value="1"/>
</dbReference>
<comment type="cofactor">
    <cofactor evidence="8">
        <name>Mg(2+)</name>
        <dbReference type="ChEBI" id="CHEBI:18420"/>
    </cofactor>
</comment>
<dbReference type="CDD" id="cd07834">
    <property type="entry name" value="STKc_MAPK"/>
    <property type="match status" value="1"/>
</dbReference>
<keyword evidence="3 6" id="KW-0547">Nucleotide-binding</keyword>
<keyword evidence="1 7" id="KW-0723">Serine/threonine-protein kinase</keyword>
<feature type="binding site" evidence="6">
    <location>
        <position position="76"/>
    </location>
    <ligand>
        <name>ATP</name>
        <dbReference type="ChEBI" id="CHEBI:30616"/>
    </ligand>
</feature>
<dbReference type="PROSITE" id="PS00108">
    <property type="entry name" value="PROTEIN_KINASE_ST"/>
    <property type="match status" value="1"/>
</dbReference>
<evidence type="ECO:0000256" key="8">
    <source>
        <dbReference type="RuleBase" id="RU361165"/>
    </source>
</evidence>
<evidence type="ECO:0000256" key="1">
    <source>
        <dbReference type="ARBA" id="ARBA00022527"/>
    </source>
</evidence>
<comment type="similarity">
    <text evidence="8">Belongs to the protein kinase superfamily. Ser/Thr protein kinase family. MAP kinase subfamily.</text>
</comment>
<dbReference type="Gene3D" id="1.10.510.10">
    <property type="entry name" value="Transferase(Phosphotransferase) domain 1"/>
    <property type="match status" value="1"/>
</dbReference>
<keyword evidence="2 8" id="KW-0808">Transferase</keyword>
<keyword evidence="11" id="KW-1185">Reference proteome</keyword>
<dbReference type="EC" id="2.7.11.24" evidence="8"/>
<name>A0AAU9JKR7_9CILI</name>
<dbReference type="PANTHER" id="PTHR24055">
    <property type="entry name" value="MITOGEN-ACTIVATED PROTEIN KINASE"/>
    <property type="match status" value="1"/>
</dbReference>
<comment type="activity regulation">
    <text evidence="8">Activated by threonine and tyrosine phosphorylation.</text>
</comment>
<dbReference type="PROSITE" id="PS00107">
    <property type="entry name" value="PROTEIN_KINASE_ATP"/>
    <property type="match status" value="1"/>
</dbReference>
<dbReference type="GO" id="GO:0004707">
    <property type="term" value="F:MAP kinase activity"/>
    <property type="evidence" value="ECO:0007669"/>
    <property type="project" value="UniProtKB-EC"/>
</dbReference>
<dbReference type="Gene3D" id="3.30.200.20">
    <property type="entry name" value="Phosphorylase Kinase, domain 1"/>
    <property type="match status" value="1"/>
</dbReference>
<comment type="catalytic activity">
    <reaction evidence="8">
        <text>L-threonyl-[protein] + ATP = O-phospho-L-threonyl-[protein] + ADP + H(+)</text>
        <dbReference type="Rhea" id="RHEA:46608"/>
        <dbReference type="Rhea" id="RHEA-COMP:11060"/>
        <dbReference type="Rhea" id="RHEA-COMP:11605"/>
        <dbReference type="ChEBI" id="CHEBI:15378"/>
        <dbReference type="ChEBI" id="CHEBI:30013"/>
        <dbReference type="ChEBI" id="CHEBI:30616"/>
        <dbReference type="ChEBI" id="CHEBI:61977"/>
        <dbReference type="ChEBI" id="CHEBI:456216"/>
        <dbReference type="EC" id="2.7.11.24"/>
    </reaction>
</comment>
<keyword evidence="8" id="KW-0460">Magnesium</keyword>
<evidence type="ECO:0000259" key="9">
    <source>
        <dbReference type="PROSITE" id="PS50011"/>
    </source>
</evidence>
<evidence type="ECO:0000256" key="4">
    <source>
        <dbReference type="ARBA" id="ARBA00022777"/>
    </source>
</evidence>